<name>A0A0Q0YKX7_9CORY</name>
<reference evidence="1 2" key="1">
    <citation type="submission" date="2015-10" db="EMBL/GenBank/DDBJ databases">
        <title>Corynebacteirum lowii and Corynebacterium oculi species nova, derived from human clinical disease and and emended description of Corynebacterium mastiditis.</title>
        <authorList>
            <person name="Bernard K."/>
            <person name="Pacheco A.L."/>
            <person name="Mcdougall C."/>
            <person name="Burtx T."/>
            <person name="Weibe D."/>
            <person name="Tyler S."/>
            <person name="Olson A.B."/>
            <person name="Cnockaert M."/>
            <person name="Eguchi H."/>
            <person name="Kuwahara T."/>
            <person name="Nakayama-Imaohji H."/>
            <person name="Boudewijins M."/>
            <person name="Van Hoecke F."/>
            <person name="Bernier A.-M."/>
            <person name="Vandamme P."/>
        </authorList>
    </citation>
    <scope>NUCLEOTIDE SEQUENCE [LARGE SCALE GENOMIC DNA]</scope>
    <source>
        <strain evidence="1 2">NML 130206</strain>
    </source>
</reference>
<dbReference type="STRING" id="1544413.Clow_00674"/>
<evidence type="ECO:0000313" key="1">
    <source>
        <dbReference type="EMBL" id="KQB87614.1"/>
    </source>
</evidence>
<gene>
    <name evidence="1" type="ORF">Clow_00674</name>
</gene>
<dbReference type="EMBL" id="LKEV01000001">
    <property type="protein sequence ID" value="KQB87614.1"/>
    <property type="molecule type" value="Genomic_DNA"/>
</dbReference>
<protein>
    <submittedName>
        <fullName evidence="1">Uncharacterized protein</fullName>
    </submittedName>
</protein>
<dbReference type="AlphaFoldDB" id="A0A0Q0YKX7"/>
<proteinExistence type="predicted"/>
<sequence length="62" mass="6209">MKPPPLLGVVALAAIALSLSSLIPIPALATGSTATVEGSSAANALYFIENLIPLASRLVPLL</sequence>
<keyword evidence="2" id="KW-1185">Reference proteome</keyword>
<dbReference type="PATRIC" id="fig|1544413.3.peg.681"/>
<dbReference type="Proteomes" id="UP000050488">
    <property type="component" value="Unassembled WGS sequence"/>
</dbReference>
<dbReference type="RefSeq" id="WP_055176133.1">
    <property type="nucleotide sequence ID" value="NZ_JAUSQY010000001.1"/>
</dbReference>
<comment type="caution">
    <text evidence="1">The sequence shown here is derived from an EMBL/GenBank/DDBJ whole genome shotgun (WGS) entry which is preliminary data.</text>
</comment>
<accession>A0A0Q0YKX7</accession>
<organism evidence="1 2">
    <name type="scientific">Corynebacterium lowii</name>
    <dbReference type="NCBI Taxonomy" id="1544413"/>
    <lineage>
        <taxon>Bacteria</taxon>
        <taxon>Bacillati</taxon>
        <taxon>Actinomycetota</taxon>
        <taxon>Actinomycetes</taxon>
        <taxon>Mycobacteriales</taxon>
        <taxon>Corynebacteriaceae</taxon>
        <taxon>Corynebacterium</taxon>
    </lineage>
</organism>
<evidence type="ECO:0000313" key="2">
    <source>
        <dbReference type="Proteomes" id="UP000050488"/>
    </source>
</evidence>